<reference evidence="2" key="1">
    <citation type="submission" date="2021-01" db="EMBL/GenBank/DDBJ databases">
        <authorList>
            <consortium name="Genoscope - CEA"/>
            <person name="William W."/>
        </authorList>
    </citation>
    <scope>NUCLEOTIDE SEQUENCE</scope>
</reference>
<comment type="caution">
    <text evidence="2">The sequence shown here is derived from an EMBL/GenBank/DDBJ whole genome shotgun (WGS) entry which is preliminary data.</text>
</comment>
<dbReference type="AlphaFoldDB" id="A0A8S1TZR1"/>
<organism evidence="2 3">
    <name type="scientific">Paramecium octaurelia</name>
    <dbReference type="NCBI Taxonomy" id="43137"/>
    <lineage>
        <taxon>Eukaryota</taxon>
        <taxon>Sar</taxon>
        <taxon>Alveolata</taxon>
        <taxon>Ciliophora</taxon>
        <taxon>Intramacronucleata</taxon>
        <taxon>Oligohymenophorea</taxon>
        <taxon>Peniculida</taxon>
        <taxon>Parameciidae</taxon>
        <taxon>Paramecium</taxon>
    </lineage>
</organism>
<protein>
    <submittedName>
        <fullName evidence="2">Uncharacterized protein</fullName>
    </submittedName>
</protein>
<name>A0A8S1TZR1_PAROT</name>
<evidence type="ECO:0000313" key="2">
    <source>
        <dbReference type="EMBL" id="CAD8157554.1"/>
    </source>
</evidence>
<keyword evidence="1" id="KW-0175">Coiled coil</keyword>
<dbReference type="OMA" id="WSIAYLQ"/>
<gene>
    <name evidence="2" type="ORF">POCTA_138.1.T0340031</name>
</gene>
<proteinExistence type="predicted"/>
<feature type="coiled-coil region" evidence="1">
    <location>
        <begin position="752"/>
        <end position="786"/>
    </location>
</feature>
<sequence length="949" mass="114675">MNQKKSYSHLEIRLETLEALWIQHSGFLDKITKESGVNYYYQQSWIVLEGNPNYCENAAQRIYSKVYEDFIMQIEQFRSNDEMKPFYQLFQNPQYRELSKGIQGFWIYSAQSLMKQYLNMELKGYQSRFPELPQYFLITWFPKIQMLYIQQLVFQMIGFRYTQQGLNQKFKFDGQYNVTALEAISIYLNLDLDSIINQYSLQIELNQIPNQFYLVIKANNKNSITETCRILENYLERKNFWSIAYLQIKLSSKDIYYLKKNLNDQIRSNSTINIYSYEEMIQESKRLDQQFYINLTEIIIQRHSPDSLFVFGDADKQGEITDTIIQIVRKLKQNNRIEQEDRLSQQFTYKENSNQQFLWNPQVNQQISIPFQNNSKNYYQDYNQKQFDQRPVHQLFGTSLNDQQTNPYEYTKQNQTINDQQTNPYYYTKQIQTSEPFWNDDQPDRPLKNYKKYQKNYDNNWSQSKNYNQKRYKQRQRDQDFQELDVTLYVPKVPQNNQNNSVFSSPQQQEEEKSSQLLIVEELNKVIKCQIIKIELFSYQIIYTQNHYKNSQKINFQEFKLSFEDFMKKYYNLQAEITLVFNIENIIINVNFKQQEDIHQVKNVFHKYFLQQMYYVTQYSTQALGLVNILKVNSNVQYFSTKTELTGFLNEDQFSELVEIQDGQQMAIKVSNFSYRNHNQLREKFNNFEISQSFQQNSSVLDISRQVGQGKKVILISEDQLQYLNQEFVDLEACQLKKFKEFFKLPFYFVQIEYIEELLEQARVEFRRMNEKYVKAQVQAKEKENNKVWMKEIKKDQLCQAFKLYCYNMMEAFYMNLLNDLNESLMCTEEYQSNQYQSMYHEVIIDLGKRELNPRDPQSVEDLLFNSDFKFEPKDSNFFIDLPLGTFITVWVRNQKDILTEFQQIKKNEILPRIYPKIMICQIIAQHETLIYQMDISRKYKKFKHKIIK</sequence>
<keyword evidence="3" id="KW-1185">Reference proteome</keyword>
<dbReference type="Proteomes" id="UP000683925">
    <property type="component" value="Unassembled WGS sequence"/>
</dbReference>
<dbReference type="EMBL" id="CAJJDP010000034">
    <property type="protein sequence ID" value="CAD8157554.1"/>
    <property type="molecule type" value="Genomic_DNA"/>
</dbReference>
<evidence type="ECO:0000256" key="1">
    <source>
        <dbReference type="SAM" id="Coils"/>
    </source>
</evidence>
<accession>A0A8S1TZR1</accession>
<evidence type="ECO:0000313" key="3">
    <source>
        <dbReference type="Proteomes" id="UP000683925"/>
    </source>
</evidence>
<dbReference type="OrthoDB" id="305288at2759"/>